<organism evidence="1 3">
    <name type="scientific">Rotaria magnacalcarata</name>
    <dbReference type="NCBI Taxonomy" id="392030"/>
    <lineage>
        <taxon>Eukaryota</taxon>
        <taxon>Metazoa</taxon>
        <taxon>Spiralia</taxon>
        <taxon>Gnathifera</taxon>
        <taxon>Rotifera</taxon>
        <taxon>Eurotatoria</taxon>
        <taxon>Bdelloidea</taxon>
        <taxon>Philodinida</taxon>
        <taxon>Philodinidae</taxon>
        <taxon>Rotaria</taxon>
    </lineage>
</organism>
<evidence type="ECO:0000313" key="3">
    <source>
        <dbReference type="Proteomes" id="UP000663855"/>
    </source>
</evidence>
<proteinExistence type="predicted"/>
<name>A0A816CUD0_9BILA</name>
<dbReference type="Proteomes" id="UP000663855">
    <property type="component" value="Unassembled WGS sequence"/>
</dbReference>
<dbReference type="EMBL" id="CAJNOV010018949">
    <property type="protein sequence ID" value="CAF1626249.1"/>
    <property type="molecule type" value="Genomic_DNA"/>
</dbReference>
<comment type="caution">
    <text evidence="1">The sequence shown here is derived from an EMBL/GenBank/DDBJ whole genome shotgun (WGS) entry which is preliminary data.</text>
</comment>
<dbReference type="AlphaFoldDB" id="A0A816CUD0"/>
<reference evidence="1" key="1">
    <citation type="submission" date="2021-02" db="EMBL/GenBank/DDBJ databases">
        <authorList>
            <person name="Nowell W R."/>
        </authorList>
    </citation>
    <scope>NUCLEOTIDE SEQUENCE</scope>
</reference>
<dbReference type="EMBL" id="CAJOBH010095547">
    <property type="protein sequence ID" value="CAF4587746.1"/>
    <property type="molecule type" value="Genomic_DNA"/>
</dbReference>
<protein>
    <recommendedName>
        <fullName evidence="4">Transposase</fullName>
    </recommendedName>
</protein>
<dbReference type="GO" id="GO:0003676">
    <property type="term" value="F:nucleic acid binding"/>
    <property type="evidence" value="ECO:0007669"/>
    <property type="project" value="InterPro"/>
</dbReference>
<dbReference type="PANTHER" id="PTHR47326:SF1">
    <property type="entry name" value="HTH PSQ-TYPE DOMAIN-CONTAINING PROTEIN"/>
    <property type="match status" value="1"/>
</dbReference>
<evidence type="ECO:0000313" key="1">
    <source>
        <dbReference type="EMBL" id="CAF1626249.1"/>
    </source>
</evidence>
<dbReference type="InterPro" id="IPR036397">
    <property type="entry name" value="RNaseH_sf"/>
</dbReference>
<gene>
    <name evidence="2" type="ORF">BYL167_LOCUS39579</name>
    <name evidence="1" type="ORF">CJN711_LOCUS38721</name>
</gene>
<dbReference type="PANTHER" id="PTHR47326">
    <property type="entry name" value="TRANSPOSABLE ELEMENT TC3 TRANSPOSASE-LIKE PROTEIN"/>
    <property type="match status" value="1"/>
</dbReference>
<evidence type="ECO:0000313" key="2">
    <source>
        <dbReference type="EMBL" id="CAF4587746.1"/>
    </source>
</evidence>
<dbReference type="Proteomes" id="UP000681967">
    <property type="component" value="Unassembled WGS sequence"/>
</dbReference>
<sequence length="108" mass="12466">MHDGAPSHYTCIVRNCLDNNFSSKWIGRRGPTSWPPRSPDLTPCDFFLWGWAKEEVYKTNPKTLTELEAQICTVLNNIPEEFLKNYSTNNVQVRLQKCIDNEGAYVEI</sequence>
<evidence type="ECO:0008006" key="4">
    <source>
        <dbReference type="Google" id="ProtNLM"/>
    </source>
</evidence>
<dbReference type="Gene3D" id="3.30.420.10">
    <property type="entry name" value="Ribonuclease H-like superfamily/Ribonuclease H"/>
    <property type="match status" value="1"/>
</dbReference>
<accession>A0A816CUD0</accession>